<dbReference type="InterPro" id="IPR036640">
    <property type="entry name" value="ABC1_TM_sf"/>
</dbReference>
<dbReference type="PANTHER" id="PTHR11384:SF59">
    <property type="entry name" value="LYSOSOMAL COBALAMIN TRANSPORTER ABCD4"/>
    <property type="match status" value="1"/>
</dbReference>
<protein>
    <submittedName>
        <fullName evidence="10">Putative ATP-binding cassette transporter</fullName>
    </submittedName>
</protein>
<dbReference type="InterPro" id="IPR011527">
    <property type="entry name" value="ABC1_TM_dom"/>
</dbReference>
<feature type="transmembrane region" description="Helical" evidence="7">
    <location>
        <begin position="281"/>
        <end position="305"/>
    </location>
</feature>
<evidence type="ECO:0000256" key="2">
    <source>
        <dbReference type="ARBA" id="ARBA00022448"/>
    </source>
</evidence>
<gene>
    <name evidence="10" type="ORF">FHW37_10550</name>
</gene>
<comment type="caution">
    <text evidence="10">The sequence shown here is derived from an EMBL/GenBank/DDBJ whole genome shotgun (WGS) entry which is preliminary data.</text>
</comment>
<dbReference type="GO" id="GO:0005524">
    <property type="term" value="F:ATP binding"/>
    <property type="evidence" value="ECO:0007669"/>
    <property type="project" value="UniProtKB-KW"/>
</dbReference>
<feature type="transmembrane region" description="Helical" evidence="7">
    <location>
        <begin position="196"/>
        <end position="216"/>
    </location>
</feature>
<dbReference type="SUPFAM" id="SSF52540">
    <property type="entry name" value="P-loop containing nucleoside triphosphate hydrolases"/>
    <property type="match status" value="1"/>
</dbReference>
<evidence type="ECO:0000256" key="7">
    <source>
        <dbReference type="SAM" id="Phobius"/>
    </source>
</evidence>
<dbReference type="Pfam" id="PF06472">
    <property type="entry name" value="ABC_membrane_2"/>
    <property type="match status" value="1"/>
</dbReference>
<evidence type="ECO:0000313" key="10">
    <source>
        <dbReference type="EMBL" id="TWF51952.1"/>
    </source>
</evidence>
<keyword evidence="10" id="KW-0547">Nucleotide-binding</keyword>
<dbReference type="InterPro" id="IPR050835">
    <property type="entry name" value="ABC_transporter_sub-D"/>
</dbReference>
<dbReference type="AlphaFoldDB" id="A0A561QNT8"/>
<evidence type="ECO:0000259" key="8">
    <source>
        <dbReference type="PROSITE" id="PS50893"/>
    </source>
</evidence>
<keyword evidence="3 7" id="KW-0812">Transmembrane</keyword>
<sequence>MSQTSEGTPETYELSFGGQLRMMMAAFWASSVRNRVLVLTVALLAVIFATTYAAYRLNEWNGPFYDALERRDMPEFMRQLVVFAVIAFSLTLLNVVQTWLNQITAMRMREGLARDLADVWLKPGRALKLGSAGAIADNPDQRLHEDTRILAENTTALAIGLVNSTILLASFIGVLWSISSDFALPIAGKLIYIPGYMVWATILYAVLGSVLSNIVGGRLARLNADRYAREADLRAALVRTNENLKPITLARGEPNELVRVQGAIGGVLEMLRKLAWALTNLTWVSSGFGWLALVAPIIIASPMYFSGELTFGGLMMAVGAFNQVNQALRWYVANFSVIADWRATLARVTFFRNALLAMDNPAAEGTLISYRENAAEQGLSFAGLAIYGEPEKGEQGHGIKLAEDGCAIAPGDRVMINGDPGPGRHLFFQAVARIWPWGRGEIGLPVADRMIIMPQEGYLPTATLREVMTYPAAAATDAPDLSDAALAAALEEVGLHRLATRLDEVERWDRLLDKDEEAALQVANAVLRKPDWLIMDDVLEGLEPEVRERLIGVLAGLKESTLIYIGRSEEFSKTFSPKVYHLAPLQPDADAETKTNSKTETGKDDAGHA</sequence>
<accession>A0A561QNT8</accession>
<organism evidence="10 11">
    <name type="scientific">Neorhizobium alkalisoli</name>
    <dbReference type="NCBI Taxonomy" id="528178"/>
    <lineage>
        <taxon>Bacteria</taxon>
        <taxon>Pseudomonadati</taxon>
        <taxon>Pseudomonadota</taxon>
        <taxon>Alphaproteobacteria</taxon>
        <taxon>Hyphomicrobiales</taxon>
        <taxon>Rhizobiaceae</taxon>
        <taxon>Rhizobium/Agrobacterium group</taxon>
        <taxon>Neorhizobium</taxon>
    </lineage>
</organism>
<dbReference type="PROSITE" id="PS50929">
    <property type="entry name" value="ABC_TM1F"/>
    <property type="match status" value="1"/>
</dbReference>
<evidence type="ECO:0000256" key="6">
    <source>
        <dbReference type="SAM" id="MobiDB-lite"/>
    </source>
</evidence>
<dbReference type="Gene3D" id="3.40.50.300">
    <property type="entry name" value="P-loop containing nucleotide triphosphate hydrolases"/>
    <property type="match status" value="1"/>
</dbReference>
<dbReference type="GO" id="GO:0005886">
    <property type="term" value="C:plasma membrane"/>
    <property type="evidence" value="ECO:0007669"/>
    <property type="project" value="UniProtKB-SubCell"/>
</dbReference>
<evidence type="ECO:0000259" key="9">
    <source>
        <dbReference type="PROSITE" id="PS50929"/>
    </source>
</evidence>
<dbReference type="InterPro" id="IPR027417">
    <property type="entry name" value="P-loop_NTPase"/>
</dbReference>
<dbReference type="Proteomes" id="UP000320653">
    <property type="component" value="Unassembled WGS sequence"/>
</dbReference>
<feature type="region of interest" description="Disordered" evidence="6">
    <location>
        <begin position="584"/>
        <end position="609"/>
    </location>
</feature>
<evidence type="ECO:0000256" key="3">
    <source>
        <dbReference type="ARBA" id="ARBA00022692"/>
    </source>
</evidence>
<dbReference type="RefSeq" id="WP_145639426.1">
    <property type="nucleotide sequence ID" value="NZ_VIWP01000005.1"/>
</dbReference>
<dbReference type="SUPFAM" id="SSF90123">
    <property type="entry name" value="ABC transporter transmembrane region"/>
    <property type="match status" value="1"/>
</dbReference>
<feature type="transmembrane region" description="Helical" evidence="7">
    <location>
        <begin position="156"/>
        <end position="176"/>
    </location>
</feature>
<dbReference type="EMBL" id="VIWP01000005">
    <property type="protein sequence ID" value="TWF51952.1"/>
    <property type="molecule type" value="Genomic_DNA"/>
</dbReference>
<feature type="transmembrane region" description="Helical" evidence="7">
    <location>
        <begin position="80"/>
        <end position="100"/>
    </location>
</feature>
<dbReference type="InterPro" id="IPR003439">
    <property type="entry name" value="ABC_transporter-like_ATP-bd"/>
</dbReference>
<keyword evidence="10" id="KW-0067">ATP-binding</keyword>
<dbReference type="Gene3D" id="1.20.1560.10">
    <property type="entry name" value="ABC transporter type 1, transmembrane domain"/>
    <property type="match status" value="1"/>
</dbReference>
<feature type="compositionally biased region" description="Basic and acidic residues" evidence="6">
    <location>
        <begin position="591"/>
        <end position="609"/>
    </location>
</feature>
<keyword evidence="4 7" id="KW-1133">Transmembrane helix</keyword>
<evidence type="ECO:0000256" key="5">
    <source>
        <dbReference type="ARBA" id="ARBA00023136"/>
    </source>
</evidence>
<dbReference type="OrthoDB" id="9810134at2"/>
<feature type="domain" description="ABC transporter" evidence="8">
    <location>
        <begin position="379"/>
        <end position="609"/>
    </location>
</feature>
<keyword evidence="11" id="KW-1185">Reference proteome</keyword>
<keyword evidence="2" id="KW-0813">Transport</keyword>
<dbReference type="PROSITE" id="PS50893">
    <property type="entry name" value="ABC_TRANSPORTER_2"/>
    <property type="match status" value="1"/>
</dbReference>
<reference evidence="10 11" key="1">
    <citation type="submission" date="2019-06" db="EMBL/GenBank/DDBJ databases">
        <title>Sorghum-associated microbial communities from plants grown in Nebraska, USA.</title>
        <authorList>
            <person name="Schachtman D."/>
        </authorList>
    </citation>
    <scope>NUCLEOTIDE SEQUENCE [LARGE SCALE GENOMIC DNA]</scope>
    <source>
        <strain evidence="10 11">1225</strain>
    </source>
</reference>
<name>A0A561QNT8_9HYPH</name>
<feature type="domain" description="ABC transmembrane type-1" evidence="9">
    <location>
        <begin position="60"/>
        <end position="340"/>
    </location>
</feature>
<dbReference type="PANTHER" id="PTHR11384">
    <property type="entry name" value="ATP-BINDING CASSETTE, SUB-FAMILY D MEMBER"/>
    <property type="match status" value="1"/>
</dbReference>
<dbReference type="GO" id="GO:0140359">
    <property type="term" value="F:ABC-type transporter activity"/>
    <property type="evidence" value="ECO:0007669"/>
    <property type="project" value="InterPro"/>
</dbReference>
<comment type="subcellular location">
    <subcellularLocation>
        <location evidence="1">Cell membrane</location>
        <topology evidence="1">Multi-pass membrane protein</topology>
    </subcellularLocation>
</comment>
<proteinExistence type="predicted"/>
<evidence type="ECO:0000256" key="4">
    <source>
        <dbReference type="ARBA" id="ARBA00022989"/>
    </source>
</evidence>
<evidence type="ECO:0000256" key="1">
    <source>
        <dbReference type="ARBA" id="ARBA00004651"/>
    </source>
</evidence>
<feature type="transmembrane region" description="Helical" evidence="7">
    <location>
        <begin position="36"/>
        <end position="55"/>
    </location>
</feature>
<dbReference type="GO" id="GO:0016887">
    <property type="term" value="F:ATP hydrolysis activity"/>
    <property type="evidence" value="ECO:0007669"/>
    <property type="project" value="InterPro"/>
</dbReference>
<keyword evidence="5 7" id="KW-0472">Membrane</keyword>
<evidence type="ECO:0000313" key="11">
    <source>
        <dbReference type="Proteomes" id="UP000320653"/>
    </source>
</evidence>